<name>A0A7W9ZGU4_NOVIT</name>
<reference evidence="2 3" key="1">
    <citation type="submission" date="2020-08" db="EMBL/GenBank/DDBJ databases">
        <title>Genomic Encyclopedia of Type Strains, Phase IV (KMG-IV): sequencing the most valuable type-strain genomes for metagenomic binning, comparative biology and taxonomic classification.</title>
        <authorList>
            <person name="Goeker M."/>
        </authorList>
    </citation>
    <scope>NUCLEOTIDE SEQUENCE [LARGE SCALE GENOMIC DNA]</scope>
    <source>
        <strain evidence="2 3">DSM 11590</strain>
    </source>
</reference>
<keyword evidence="3" id="KW-1185">Reference proteome</keyword>
<dbReference type="SUPFAM" id="SSF159664">
    <property type="entry name" value="CobE/GbiG C-terminal domain-like"/>
    <property type="match status" value="1"/>
</dbReference>
<dbReference type="GO" id="GO:0009236">
    <property type="term" value="P:cobalamin biosynthetic process"/>
    <property type="evidence" value="ECO:0007669"/>
    <property type="project" value="InterPro"/>
</dbReference>
<dbReference type="Gene3D" id="3.30.420.180">
    <property type="entry name" value="CobE/GbiG C-terminal domain"/>
    <property type="match status" value="1"/>
</dbReference>
<dbReference type="Pfam" id="PF01890">
    <property type="entry name" value="CbiG_C"/>
    <property type="match status" value="1"/>
</dbReference>
<dbReference type="AlphaFoldDB" id="A0A7W9ZGU4"/>
<evidence type="ECO:0000313" key="3">
    <source>
        <dbReference type="Proteomes" id="UP000544872"/>
    </source>
</evidence>
<dbReference type="Proteomes" id="UP000544872">
    <property type="component" value="Unassembled WGS sequence"/>
</dbReference>
<gene>
    <name evidence="2" type="ORF">FHS48_001207</name>
</gene>
<organism evidence="2 3">
    <name type="scientific">Novispirillum itersonii</name>
    <name type="common">Aquaspirillum itersonii</name>
    <dbReference type="NCBI Taxonomy" id="189"/>
    <lineage>
        <taxon>Bacteria</taxon>
        <taxon>Pseudomonadati</taxon>
        <taxon>Pseudomonadota</taxon>
        <taxon>Alphaproteobacteria</taxon>
        <taxon>Rhodospirillales</taxon>
        <taxon>Novispirillaceae</taxon>
        <taxon>Novispirillum</taxon>
    </lineage>
</organism>
<sequence length="137" mass="13719">MSTMAPSSLPALYAGVGCTASARSRDVLALLEAALPATGTLISLASLDRRCRLPALTETAAMLTVPLLGFSEESLRSFPQAAPSAAARLSGVPSVAEAAALASASARARPGQTAVLWLAKQTGAGCTVALAVLTDIP</sequence>
<feature type="domain" description="CobE/GbiG C-terminal" evidence="1">
    <location>
        <begin position="12"/>
        <end position="131"/>
    </location>
</feature>
<accession>A0A7W9ZGU4</accession>
<dbReference type="InterPro" id="IPR002750">
    <property type="entry name" value="CobE/GbiG_C"/>
</dbReference>
<dbReference type="RefSeq" id="WP_184262365.1">
    <property type="nucleotide sequence ID" value="NZ_JACIIX010000003.1"/>
</dbReference>
<dbReference type="EMBL" id="JACIIX010000003">
    <property type="protein sequence ID" value="MBB6209799.1"/>
    <property type="molecule type" value="Genomic_DNA"/>
</dbReference>
<evidence type="ECO:0000259" key="1">
    <source>
        <dbReference type="Pfam" id="PF01890"/>
    </source>
</evidence>
<proteinExistence type="predicted"/>
<evidence type="ECO:0000313" key="2">
    <source>
        <dbReference type="EMBL" id="MBB6209799.1"/>
    </source>
</evidence>
<dbReference type="InterPro" id="IPR036518">
    <property type="entry name" value="CobE/GbiG_C_sf"/>
</dbReference>
<protein>
    <submittedName>
        <fullName evidence="2">Cobalamin biosynthesis protein CbiG</fullName>
    </submittedName>
</protein>
<comment type="caution">
    <text evidence="2">The sequence shown here is derived from an EMBL/GenBank/DDBJ whole genome shotgun (WGS) entry which is preliminary data.</text>
</comment>